<keyword evidence="2" id="KW-0378">Hydrolase</keyword>
<dbReference type="InterPro" id="IPR023100">
    <property type="entry name" value="D-aminoacylase_insert_dom_sf"/>
</dbReference>
<dbReference type="RefSeq" id="WP_160552741.1">
    <property type="nucleotide sequence ID" value="NZ_CP047650.1"/>
</dbReference>
<dbReference type="GO" id="GO:0016811">
    <property type="term" value="F:hydrolase activity, acting on carbon-nitrogen (but not peptide) bonds, in linear amides"/>
    <property type="evidence" value="ECO:0007669"/>
    <property type="project" value="InterPro"/>
</dbReference>
<evidence type="ECO:0000313" key="2">
    <source>
        <dbReference type="EMBL" id="QHI99017.1"/>
    </source>
</evidence>
<gene>
    <name evidence="2" type="ORF">GT347_14080</name>
</gene>
<dbReference type="PANTHER" id="PTHR11647:SF1">
    <property type="entry name" value="COLLAPSIN RESPONSE MEDIATOR PROTEIN"/>
    <property type="match status" value="1"/>
</dbReference>
<evidence type="ECO:0000259" key="1">
    <source>
        <dbReference type="Pfam" id="PF07969"/>
    </source>
</evidence>
<name>A0A857J5N6_9BURK</name>
<dbReference type="Pfam" id="PF07969">
    <property type="entry name" value="Amidohydro_3"/>
    <property type="match status" value="1"/>
</dbReference>
<dbReference type="SUPFAM" id="SSF51556">
    <property type="entry name" value="Metallo-dependent hydrolases"/>
    <property type="match status" value="1"/>
</dbReference>
<dbReference type="InterPro" id="IPR032466">
    <property type="entry name" value="Metal_Hydrolase"/>
</dbReference>
<dbReference type="InterPro" id="IPR011059">
    <property type="entry name" value="Metal-dep_hydrolase_composite"/>
</dbReference>
<dbReference type="InterPro" id="IPR050378">
    <property type="entry name" value="Metallo-dep_Hydrolases_sf"/>
</dbReference>
<organism evidence="2 3">
    <name type="scientific">Xylophilus rhododendri</name>
    <dbReference type="NCBI Taxonomy" id="2697032"/>
    <lineage>
        <taxon>Bacteria</taxon>
        <taxon>Pseudomonadati</taxon>
        <taxon>Pseudomonadota</taxon>
        <taxon>Betaproteobacteria</taxon>
        <taxon>Burkholderiales</taxon>
        <taxon>Xylophilus</taxon>
    </lineage>
</organism>
<dbReference type="Gene3D" id="2.30.40.10">
    <property type="entry name" value="Urease, subunit C, domain 1"/>
    <property type="match status" value="1"/>
</dbReference>
<dbReference type="AlphaFoldDB" id="A0A857J5N6"/>
<sequence>MAHFDVLIRHGTLVDGTGAARQRGDVGIRGDHIAALGELHQATADTVIDATGRIVAPGFIDSHTHDDRYLTSAPQMPAKLSQGVTTVVTGNCGISLAPWTARAGQGVPQPLNLLSDDPADFRFPTFAGYLADLESRPAAINAACLVGHTALRAAAMESLDRSADAAEIAHMQELLREAMEAGAIGLSTGAAYPAAMPASTAEMEGVISAMRGYGGVYASHIRDESDRIFEAMDEAIAVGAAGAANTVLSHHKLIGKHNHGRSVQTLAHVAQARLSHPVALDAYPYTAGSTVLRKDRLPVSSRVIVTKSVPHPEHAGRDLDDIARDMGLSPEDAVDALQPAGAIYFLMDEQDVQRILKFPATMVGSDGIPHDSAPHPRLWGTFPRVLGHYCRDVGLFTLEEAVHKMTGLTATHFKLPGRGVLAVGNFADVTVFDAGGIADLATWEAPTRQAAGIDAVLVNGALAWRDGAATGVFKGRVIRHSDGGAPS</sequence>
<accession>A0A857J5N6</accession>
<dbReference type="InterPro" id="IPR013108">
    <property type="entry name" value="Amidohydro_3"/>
</dbReference>
<evidence type="ECO:0000313" key="3">
    <source>
        <dbReference type="Proteomes" id="UP000464787"/>
    </source>
</evidence>
<dbReference type="CDD" id="cd01297">
    <property type="entry name" value="D-aminoacylase"/>
    <property type="match status" value="1"/>
</dbReference>
<dbReference type="Proteomes" id="UP000464787">
    <property type="component" value="Chromosome"/>
</dbReference>
<dbReference type="SUPFAM" id="SSF51338">
    <property type="entry name" value="Composite domain of metallo-dependent hydrolases"/>
    <property type="match status" value="1"/>
</dbReference>
<dbReference type="Gene3D" id="3.30.1490.130">
    <property type="entry name" value="D-aminoacylase. Domain 3"/>
    <property type="match status" value="1"/>
</dbReference>
<dbReference type="PANTHER" id="PTHR11647">
    <property type="entry name" value="HYDRANTOINASE/DIHYDROPYRIMIDINASE FAMILY MEMBER"/>
    <property type="match status" value="1"/>
</dbReference>
<keyword evidence="3" id="KW-1185">Reference proteome</keyword>
<feature type="domain" description="Amidohydrolase 3" evidence="1">
    <location>
        <begin position="47"/>
        <end position="461"/>
    </location>
</feature>
<reference evidence="2 3" key="1">
    <citation type="submission" date="2020-01" db="EMBL/GenBank/DDBJ databases">
        <title>Genome sequencing of strain KACC 21265.</title>
        <authorList>
            <person name="Heo J."/>
            <person name="Kim S.-J."/>
            <person name="Kim J.-S."/>
            <person name="Hong S.-B."/>
            <person name="Kwon S.-W."/>
        </authorList>
    </citation>
    <scope>NUCLEOTIDE SEQUENCE [LARGE SCALE GENOMIC DNA]</scope>
    <source>
        <strain evidence="2 3">KACC 21265</strain>
    </source>
</reference>
<proteinExistence type="predicted"/>
<protein>
    <submittedName>
        <fullName evidence="2">Amidohydrolase family protein</fullName>
    </submittedName>
</protein>
<dbReference type="KEGG" id="xyk:GT347_14080"/>
<dbReference type="EMBL" id="CP047650">
    <property type="protein sequence ID" value="QHI99017.1"/>
    <property type="molecule type" value="Genomic_DNA"/>
</dbReference>
<dbReference type="Gene3D" id="3.20.20.140">
    <property type="entry name" value="Metal-dependent hydrolases"/>
    <property type="match status" value="1"/>
</dbReference>